<reference evidence="5" key="1">
    <citation type="journal article" date="2022" name="Cell">
        <title>Design, construction, and in vivo augmentation of a complex gut microbiome.</title>
        <authorList>
            <person name="Cheng A.G."/>
            <person name="Ho P.Y."/>
            <person name="Aranda-Diaz A."/>
            <person name="Jain S."/>
            <person name="Yu F.B."/>
            <person name="Meng X."/>
            <person name="Wang M."/>
            <person name="Iakiviak M."/>
            <person name="Nagashima K."/>
            <person name="Zhao A."/>
            <person name="Murugkar P."/>
            <person name="Patil A."/>
            <person name="Atabakhsh K."/>
            <person name="Weakley A."/>
            <person name="Yan J."/>
            <person name="Brumbaugh A.R."/>
            <person name="Higginbottom S."/>
            <person name="Dimas A."/>
            <person name="Shiver A.L."/>
            <person name="Deutschbauer A."/>
            <person name="Neff N."/>
            <person name="Sonnenburg J.L."/>
            <person name="Huang K.C."/>
            <person name="Fischbach M.A."/>
        </authorList>
    </citation>
    <scope>NUCLEOTIDE SEQUENCE</scope>
    <source>
        <strain evidence="5">DSM 19829</strain>
    </source>
</reference>
<accession>A0ABY5VKW0</accession>
<keyword evidence="2" id="KW-0233">DNA recombination</keyword>
<dbReference type="Pfam" id="PF13408">
    <property type="entry name" value="Zn_ribbon_recom"/>
    <property type="match status" value="1"/>
</dbReference>
<dbReference type="Pfam" id="PF07508">
    <property type="entry name" value="Recombinase"/>
    <property type="match status" value="1"/>
</dbReference>
<keyword evidence="6" id="KW-1185">Reference proteome</keyword>
<dbReference type="PANTHER" id="PTHR30461">
    <property type="entry name" value="DNA-INVERTASE FROM LAMBDOID PROPHAGE"/>
    <property type="match status" value="1"/>
</dbReference>
<dbReference type="InterPro" id="IPR025827">
    <property type="entry name" value="Zn_ribbon_recom_dom"/>
</dbReference>
<protein>
    <submittedName>
        <fullName evidence="5">Recombinase family protein</fullName>
    </submittedName>
</protein>
<dbReference type="Gene3D" id="3.90.1750.20">
    <property type="entry name" value="Putative Large Serine Recombinase, Chain B, Domain 2"/>
    <property type="match status" value="1"/>
</dbReference>
<dbReference type="InterPro" id="IPR038109">
    <property type="entry name" value="DNA_bind_recomb_sf"/>
</dbReference>
<feature type="coiled-coil region" evidence="3">
    <location>
        <begin position="200"/>
        <end position="258"/>
    </location>
</feature>
<dbReference type="InterPro" id="IPR011109">
    <property type="entry name" value="DNA_bind_recombinase_dom"/>
</dbReference>
<dbReference type="EMBL" id="CP102290">
    <property type="protein sequence ID" value="UWP60851.1"/>
    <property type="molecule type" value="Genomic_DNA"/>
</dbReference>
<evidence type="ECO:0000256" key="2">
    <source>
        <dbReference type="ARBA" id="ARBA00023172"/>
    </source>
</evidence>
<evidence type="ECO:0000259" key="4">
    <source>
        <dbReference type="PROSITE" id="PS51737"/>
    </source>
</evidence>
<evidence type="ECO:0000256" key="3">
    <source>
        <dbReference type="SAM" id="Coils"/>
    </source>
</evidence>
<sequence>MVRRIFDMAVRQMGLTKIVRTLNQEKIFTPISYAIANGLKGNYDKGNGLWNTRSVKKTLTNITYTGILVQGKENILIENTHEAIVSKIVFDKVQCLLSGKPHRLETTVKSSIEDNPLKGKVICGNCGGKLQRKRGARNADWYFFTCITKNRMGVEHCSGMYVREKAVIDAVCAELSNRICSWEDEADKRSKEQLESKLQIDCLERDLETQNKEHQKIYEDMVLGKINTTEYNDLKSVLPNLKSELLKKRQQLEQIEIKVRIRQQFCNVEAGECDLKDVITRYLSTVKVYDDKQIVVEFCI</sequence>
<proteinExistence type="predicted"/>
<keyword evidence="3" id="KW-0175">Coiled coil</keyword>
<evidence type="ECO:0000313" key="6">
    <source>
        <dbReference type="Proteomes" id="UP001060164"/>
    </source>
</evidence>
<evidence type="ECO:0000256" key="1">
    <source>
        <dbReference type="ARBA" id="ARBA00023125"/>
    </source>
</evidence>
<dbReference type="PANTHER" id="PTHR30461:SF2">
    <property type="entry name" value="SERINE RECOMBINASE PINE-RELATED"/>
    <property type="match status" value="1"/>
</dbReference>
<name>A0ABY5VKW0_9FIRM</name>
<keyword evidence="1" id="KW-0238">DNA-binding</keyword>
<dbReference type="Proteomes" id="UP001060164">
    <property type="component" value="Chromosome"/>
</dbReference>
<feature type="domain" description="Recombinase" evidence="4">
    <location>
        <begin position="1"/>
        <end position="103"/>
    </location>
</feature>
<organism evidence="5 6">
    <name type="scientific">Ruminococcus gauvreauii</name>
    <dbReference type="NCBI Taxonomy" id="438033"/>
    <lineage>
        <taxon>Bacteria</taxon>
        <taxon>Bacillati</taxon>
        <taxon>Bacillota</taxon>
        <taxon>Clostridia</taxon>
        <taxon>Eubacteriales</taxon>
        <taxon>Oscillospiraceae</taxon>
        <taxon>Ruminococcus</taxon>
    </lineage>
</organism>
<dbReference type="RefSeq" id="WP_260046691.1">
    <property type="nucleotide sequence ID" value="NZ_CABLBR010000003.1"/>
</dbReference>
<gene>
    <name evidence="5" type="ORF">NQ502_07415</name>
</gene>
<dbReference type="InterPro" id="IPR050639">
    <property type="entry name" value="SSR_resolvase"/>
</dbReference>
<evidence type="ECO:0000313" key="5">
    <source>
        <dbReference type="EMBL" id="UWP60851.1"/>
    </source>
</evidence>
<dbReference type="PROSITE" id="PS51737">
    <property type="entry name" value="RECOMBINASE_DNA_BIND"/>
    <property type="match status" value="1"/>
</dbReference>